<keyword evidence="2" id="KW-1185">Reference proteome</keyword>
<accession>A0ABP1ATI8</accession>
<protein>
    <submittedName>
        <fullName evidence="1">Uncharacterized protein</fullName>
    </submittedName>
</protein>
<organism evidence="1 2">
    <name type="scientific">Sphagnum jensenii</name>
    <dbReference type="NCBI Taxonomy" id="128206"/>
    <lineage>
        <taxon>Eukaryota</taxon>
        <taxon>Viridiplantae</taxon>
        <taxon>Streptophyta</taxon>
        <taxon>Embryophyta</taxon>
        <taxon>Bryophyta</taxon>
        <taxon>Sphagnophytina</taxon>
        <taxon>Sphagnopsida</taxon>
        <taxon>Sphagnales</taxon>
        <taxon>Sphagnaceae</taxon>
        <taxon>Sphagnum</taxon>
    </lineage>
</organism>
<dbReference type="Proteomes" id="UP001497522">
    <property type="component" value="Chromosome 15"/>
</dbReference>
<sequence length="171" mass="20331">MRHRCSCSHTVSRRYLLCMTPKDIDFWNRIVAEKHWTVRKLCFNPPLFLSVFSDFDIDCRIWYRSEVQDQEGGGVSEQRWHYWILSHLSLDAQSQWTPLFEVIYDGRHDIIFRSILTLRFTIIIVALQSGWDIKKKDGRSSFVQRGLSLRIGTAQCLREEKRNRLQNAIIL</sequence>
<proteinExistence type="predicted"/>
<evidence type="ECO:0000313" key="1">
    <source>
        <dbReference type="EMBL" id="CAK9865897.1"/>
    </source>
</evidence>
<dbReference type="EMBL" id="OZ023716">
    <property type="protein sequence ID" value="CAK9865897.1"/>
    <property type="molecule type" value="Genomic_DNA"/>
</dbReference>
<evidence type="ECO:0000313" key="2">
    <source>
        <dbReference type="Proteomes" id="UP001497522"/>
    </source>
</evidence>
<gene>
    <name evidence="1" type="ORF">CSSPJE1EN2_LOCUS8892</name>
</gene>
<name>A0ABP1ATI8_9BRYO</name>
<reference evidence="1" key="1">
    <citation type="submission" date="2024-03" db="EMBL/GenBank/DDBJ databases">
        <authorList>
            <consortium name="ELIXIR-Norway"/>
            <consortium name="Elixir Norway"/>
        </authorList>
    </citation>
    <scope>NUCLEOTIDE SEQUENCE</scope>
</reference>